<evidence type="ECO:0000313" key="2">
    <source>
        <dbReference type="EMBL" id="KAA5271408.1"/>
    </source>
</evidence>
<dbReference type="InterPro" id="IPR036390">
    <property type="entry name" value="WH_DNA-bd_sf"/>
</dbReference>
<protein>
    <submittedName>
        <fullName evidence="3">HTH domain-containing protein</fullName>
    </submittedName>
</protein>
<dbReference type="Pfam" id="PF08279">
    <property type="entry name" value="HTH_11"/>
    <property type="match status" value="1"/>
</dbReference>
<dbReference type="Proteomes" id="UP000291917">
    <property type="component" value="Unassembled WGS sequence"/>
</dbReference>
<evidence type="ECO:0000313" key="3">
    <source>
        <dbReference type="EMBL" id="RYT70678.1"/>
    </source>
</evidence>
<sequence>MNTLVQLHRILELHKLIRSERTGRYTDLAARLHVSVRTISNYFDELREMGAKIGFDELHTTYYYKNSFDMVYHFEIKVSSSEEHSLSKQD</sequence>
<accession>A0A4Q5GQ66</accession>
<name>A0A4Q5GQ66_9BACE</name>
<dbReference type="Proteomes" id="UP000335496">
    <property type="component" value="Unassembled WGS sequence"/>
</dbReference>
<dbReference type="RefSeq" id="WP_130089115.1">
    <property type="nucleotide sequence ID" value="NZ_RCXL01000026.1"/>
</dbReference>
<evidence type="ECO:0000259" key="1">
    <source>
        <dbReference type="Pfam" id="PF08279"/>
    </source>
</evidence>
<reference evidence="2 5" key="1">
    <citation type="journal article" date="2019" name="Nat. Med.">
        <title>A library of human gut bacterial isolates paired with longitudinal multiomics data enables mechanistic microbiome research.</title>
        <authorList>
            <person name="Poyet M."/>
            <person name="Groussin M."/>
            <person name="Gibbons S.M."/>
            <person name="Avila-Pacheco J."/>
            <person name="Jiang X."/>
            <person name="Kearney S.M."/>
            <person name="Perrotta A.R."/>
            <person name="Berdy B."/>
            <person name="Zhao S."/>
            <person name="Lieberman T.D."/>
            <person name="Swanson P.K."/>
            <person name="Smith M."/>
            <person name="Roesemann S."/>
            <person name="Alexander J.E."/>
            <person name="Rich S.A."/>
            <person name="Livny J."/>
            <person name="Vlamakis H."/>
            <person name="Clish C."/>
            <person name="Bullock K."/>
            <person name="Deik A."/>
            <person name="Scott J."/>
            <person name="Pierce K.A."/>
            <person name="Xavier R.J."/>
            <person name="Alm E.J."/>
        </authorList>
    </citation>
    <scope>NUCLEOTIDE SEQUENCE [LARGE SCALE GENOMIC DNA]</scope>
    <source>
        <strain evidence="2 5">BIOML-A1</strain>
    </source>
</reference>
<reference evidence="3 4" key="2">
    <citation type="journal article" date="2019" name="Science, e1252229">
        <title>Invertible promoters mediate bacterial phase variation, antibiotic resistance, and host adaptation in the gut.</title>
        <authorList>
            <person name="Jiang X."/>
            <person name="Hall A.B."/>
            <person name="Arthur T.D."/>
            <person name="Plichta D.R."/>
            <person name="Covington C.T."/>
            <person name="Poyet M."/>
            <person name="Crothers J."/>
            <person name="Moses P.L."/>
            <person name="Tolonen A.C."/>
            <person name="Vlamakis H."/>
            <person name="Alm E.J."/>
            <person name="Xavier R.J."/>
        </authorList>
    </citation>
    <scope>NUCLEOTIDE SEQUENCE [LARGE SCALE GENOMIC DNA]</scope>
    <source>
        <strain evidence="4">bj_0095</strain>
        <strain evidence="3">Bj_0095</strain>
    </source>
</reference>
<dbReference type="Gene3D" id="1.10.10.10">
    <property type="entry name" value="Winged helix-like DNA-binding domain superfamily/Winged helix DNA-binding domain"/>
    <property type="match status" value="1"/>
</dbReference>
<keyword evidence="5" id="KW-1185">Reference proteome</keyword>
<dbReference type="EMBL" id="RCXL01000026">
    <property type="protein sequence ID" value="RYT70678.1"/>
    <property type="molecule type" value="Genomic_DNA"/>
</dbReference>
<feature type="domain" description="Helix-turn-helix type 11" evidence="1">
    <location>
        <begin position="16"/>
        <end position="53"/>
    </location>
</feature>
<dbReference type="SUPFAM" id="SSF46785">
    <property type="entry name" value="Winged helix' DNA-binding domain"/>
    <property type="match status" value="1"/>
</dbReference>
<organism evidence="3 4">
    <name type="scientific">Bacteroides eggerthii</name>
    <dbReference type="NCBI Taxonomy" id="28111"/>
    <lineage>
        <taxon>Bacteria</taxon>
        <taxon>Pseudomonadati</taxon>
        <taxon>Bacteroidota</taxon>
        <taxon>Bacteroidia</taxon>
        <taxon>Bacteroidales</taxon>
        <taxon>Bacteroidaceae</taxon>
        <taxon>Bacteroides</taxon>
    </lineage>
</organism>
<dbReference type="AlphaFoldDB" id="A0A4Q5GQ66"/>
<gene>
    <name evidence="3" type="ORF">EAJ03_15185</name>
    <name evidence="2" type="ORF">F2Z23_15385</name>
</gene>
<evidence type="ECO:0000313" key="4">
    <source>
        <dbReference type="Proteomes" id="UP000291917"/>
    </source>
</evidence>
<proteinExistence type="predicted"/>
<comment type="caution">
    <text evidence="3">The sequence shown here is derived from an EMBL/GenBank/DDBJ whole genome shotgun (WGS) entry which is preliminary data.</text>
</comment>
<dbReference type="EMBL" id="VVZX01000024">
    <property type="protein sequence ID" value="KAA5271408.1"/>
    <property type="molecule type" value="Genomic_DNA"/>
</dbReference>
<evidence type="ECO:0000313" key="5">
    <source>
        <dbReference type="Proteomes" id="UP000335496"/>
    </source>
</evidence>
<dbReference type="InterPro" id="IPR036388">
    <property type="entry name" value="WH-like_DNA-bd_sf"/>
</dbReference>
<dbReference type="InterPro" id="IPR013196">
    <property type="entry name" value="HTH_11"/>
</dbReference>